<keyword evidence="3" id="KW-1185">Reference proteome</keyword>
<proteinExistence type="predicted"/>
<sequence length="232" mass="26487">MPPEVWEQVKKHLVFVEKRNAELEQLADLRCDECLREDMMRSLLASAMLRRADARAGTLKFKVNYEWNTWERPPSDCGGCWDNIYDGEPAPLTKDTREHIKTLLQPYGLCMPGDRYPQVEAEQDHNYDYSSSHAVANISPAIFNLPSDIHLRFASFVKTYGLEVIDRTTVEILPSHPPPPRTEAQDDKPTTSKGDRAASARGKEKEKKATKELKFGPVEPRWMLWSIGDPCT</sequence>
<name>A0A1Y2D4Z7_9BASI</name>
<organism evidence="2 3">
    <name type="scientific">Leucosporidium creatinivorum</name>
    <dbReference type="NCBI Taxonomy" id="106004"/>
    <lineage>
        <taxon>Eukaryota</taxon>
        <taxon>Fungi</taxon>
        <taxon>Dikarya</taxon>
        <taxon>Basidiomycota</taxon>
        <taxon>Pucciniomycotina</taxon>
        <taxon>Microbotryomycetes</taxon>
        <taxon>Leucosporidiales</taxon>
        <taxon>Leucosporidium</taxon>
    </lineage>
</organism>
<reference evidence="2 3" key="1">
    <citation type="submission" date="2016-07" db="EMBL/GenBank/DDBJ databases">
        <title>Pervasive Adenine N6-methylation of Active Genes in Fungi.</title>
        <authorList>
            <consortium name="DOE Joint Genome Institute"/>
            <person name="Mondo S.J."/>
            <person name="Dannebaum R.O."/>
            <person name="Kuo R.C."/>
            <person name="Labutti K."/>
            <person name="Haridas S."/>
            <person name="Kuo A."/>
            <person name="Salamov A."/>
            <person name="Ahrendt S.R."/>
            <person name="Lipzen A."/>
            <person name="Sullivan W."/>
            <person name="Andreopoulos W.B."/>
            <person name="Clum A."/>
            <person name="Lindquist E."/>
            <person name="Daum C."/>
            <person name="Ramamoorthy G.K."/>
            <person name="Gryganskyi A."/>
            <person name="Culley D."/>
            <person name="Magnuson J.K."/>
            <person name="James T.Y."/>
            <person name="O'Malley M.A."/>
            <person name="Stajich J.E."/>
            <person name="Spatafora J.W."/>
            <person name="Visel A."/>
            <person name="Grigoriev I.V."/>
        </authorList>
    </citation>
    <scope>NUCLEOTIDE SEQUENCE [LARGE SCALE GENOMIC DNA]</scope>
    <source>
        <strain evidence="2 3">62-1032</strain>
    </source>
</reference>
<feature type="region of interest" description="Disordered" evidence="1">
    <location>
        <begin position="171"/>
        <end position="214"/>
    </location>
</feature>
<gene>
    <name evidence="2" type="ORF">BCR35DRAFT_335806</name>
</gene>
<comment type="caution">
    <text evidence="2">The sequence shown here is derived from an EMBL/GenBank/DDBJ whole genome shotgun (WGS) entry which is preliminary data.</text>
</comment>
<feature type="compositionally biased region" description="Basic and acidic residues" evidence="1">
    <location>
        <begin position="183"/>
        <end position="214"/>
    </location>
</feature>
<dbReference type="InParanoid" id="A0A1Y2D4Z7"/>
<evidence type="ECO:0000313" key="2">
    <source>
        <dbReference type="EMBL" id="ORY54378.1"/>
    </source>
</evidence>
<protein>
    <submittedName>
        <fullName evidence="2">Uncharacterized protein</fullName>
    </submittedName>
</protein>
<dbReference type="EMBL" id="MCGR01000098">
    <property type="protein sequence ID" value="ORY54378.1"/>
    <property type="molecule type" value="Genomic_DNA"/>
</dbReference>
<evidence type="ECO:0000313" key="3">
    <source>
        <dbReference type="Proteomes" id="UP000193467"/>
    </source>
</evidence>
<accession>A0A1Y2D4Z7</accession>
<dbReference type="Proteomes" id="UP000193467">
    <property type="component" value="Unassembled WGS sequence"/>
</dbReference>
<evidence type="ECO:0000256" key="1">
    <source>
        <dbReference type="SAM" id="MobiDB-lite"/>
    </source>
</evidence>
<dbReference type="AlphaFoldDB" id="A0A1Y2D4Z7"/>